<dbReference type="InterPro" id="IPR058525">
    <property type="entry name" value="DUF8212"/>
</dbReference>
<evidence type="ECO:0008006" key="5">
    <source>
        <dbReference type="Google" id="ProtNLM"/>
    </source>
</evidence>
<dbReference type="RefSeq" id="XP_064660482.1">
    <property type="nucleotide sequence ID" value="XM_064801852.1"/>
</dbReference>
<reference evidence="3 4" key="1">
    <citation type="submission" date="2023-08" db="EMBL/GenBank/DDBJ databases">
        <title>Black Yeasts Isolated from many extreme environments.</title>
        <authorList>
            <person name="Coleine C."/>
            <person name="Stajich J.E."/>
            <person name="Selbmann L."/>
        </authorList>
    </citation>
    <scope>NUCLEOTIDE SEQUENCE [LARGE SCALE GENOMIC DNA]</scope>
    <source>
        <strain evidence="3 4">CCFEE 5935</strain>
    </source>
</reference>
<dbReference type="PANTHER" id="PTHR10622:SF10">
    <property type="entry name" value="HET DOMAIN-CONTAINING PROTEIN"/>
    <property type="match status" value="1"/>
</dbReference>
<dbReference type="Proteomes" id="UP001337655">
    <property type="component" value="Unassembled WGS sequence"/>
</dbReference>
<dbReference type="InterPro" id="IPR010730">
    <property type="entry name" value="HET"/>
</dbReference>
<evidence type="ECO:0000259" key="1">
    <source>
        <dbReference type="Pfam" id="PF06985"/>
    </source>
</evidence>
<name>A0AAV9PD45_9PEZI</name>
<dbReference type="PANTHER" id="PTHR10622">
    <property type="entry name" value="HET DOMAIN-CONTAINING PROTEIN"/>
    <property type="match status" value="1"/>
</dbReference>
<dbReference type="Pfam" id="PF06985">
    <property type="entry name" value="HET"/>
    <property type="match status" value="1"/>
</dbReference>
<organism evidence="3 4">
    <name type="scientific">Saxophila tyrrhenica</name>
    <dbReference type="NCBI Taxonomy" id="1690608"/>
    <lineage>
        <taxon>Eukaryota</taxon>
        <taxon>Fungi</taxon>
        <taxon>Dikarya</taxon>
        <taxon>Ascomycota</taxon>
        <taxon>Pezizomycotina</taxon>
        <taxon>Dothideomycetes</taxon>
        <taxon>Dothideomycetidae</taxon>
        <taxon>Mycosphaerellales</taxon>
        <taxon>Extremaceae</taxon>
        <taxon>Saxophila</taxon>
    </lineage>
</organism>
<keyword evidence="4" id="KW-1185">Reference proteome</keyword>
<dbReference type="Pfam" id="PF26640">
    <property type="entry name" value="DUF8212"/>
    <property type="match status" value="1"/>
</dbReference>
<dbReference type="EMBL" id="JAVRRT010000006">
    <property type="protein sequence ID" value="KAK5171454.1"/>
    <property type="molecule type" value="Genomic_DNA"/>
</dbReference>
<comment type="caution">
    <text evidence="3">The sequence shown here is derived from an EMBL/GenBank/DDBJ whole genome shotgun (WGS) entry which is preliminary data.</text>
</comment>
<sequence length="465" mass="53501">MRLLHTKDFVFRDFFDAKIPPYAILSHRWSDEEVSYRDFLEQKAQVLSGGYKGYGWTKILKACEKAWNERLDWVWIDTCCIDKSSSAELSEAINSMYKWYRGSFTCFVFLPDVHDLERCTCKLKSRKTHGETTFKTFYVEELKRSTWFTRAWTLQELLAPWNVLFYNADFRCVGTLENLAEHVSEASHIPMEFLSAGEVAPMSQRRFCPTPVHLASVAQRMGWAARRQASRSEDIAYSLLGIFDVNMPLLYGEGERKAFRRLQKEIIASSPDESIFCWSDEGKKYFEKESILAATPGCFASSTGVKFNAACWSGVEMRPRCEIFNRGIRFDVIMRTESPGRKGDNAASTRSDNKTSPRQLVDRFILPLNCSHVQSRGCFALLVFTKHSRKSSRDGHEWVLESCRTADLLYGPPLVHTARESWSHYHDYCWRSMKQNGLEVEGVPLAEQLLDAAPDTVSCQLYLEI</sequence>
<evidence type="ECO:0000259" key="2">
    <source>
        <dbReference type="Pfam" id="PF26640"/>
    </source>
</evidence>
<gene>
    <name evidence="3" type="ORF">LTR77_004599</name>
</gene>
<proteinExistence type="predicted"/>
<accession>A0AAV9PD45</accession>
<evidence type="ECO:0000313" key="4">
    <source>
        <dbReference type="Proteomes" id="UP001337655"/>
    </source>
</evidence>
<feature type="domain" description="Heterokaryon incompatibility" evidence="1">
    <location>
        <begin position="22"/>
        <end position="156"/>
    </location>
</feature>
<dbReference type="AlphaFoldDB" id="A0AAV9PD45"/>
<evidence type="ECO:0000313" key="3">
    <source>
        <dbReference type="EMBL" id="KAK5171454.1"/>
    </source>
</evidence>
<dbReference type="GeneID" id="89925944"/>
<feature type="domain" description="DUF8212" evidence="2">
    <location>
        <begin position="257"/>
        <end position="285"/>
    </location>
</feature>
<protein>
    <recommendedName>
        <fullName evidence="5">Heterokaryon incompatibility domain-containing protein</fullName>
    </recommendedName>
</protein>